<gene>
    <name evidence="2" type="ORF">TTRE_0000028101</name>
</gene>
<dbReference type="Proteomes" id="UP000030665">
    <property type="component" value="Unassembled WGS sequence"/>
</dbReference>
<dbReference type="OrthoDB" id="6359816at2759"/>
<name>A0A077YV88_TRITR</name>
<dbReference type="InterPro" id="IPR000210">
    <property type="entry name" value="BTB/POZ_dom"/>
</dbReference>
<dbReference type="CDD" id="cd18186">
    <property type="entry name" value="BTB_POZ_ZBTB_KLHL-like"/>
    <property type="match status" value="1"/>
</dbReference>
<organism evidence="2 3">
    <name type="scientific">Trichuris trichiura</name>
    <name type="common">Whipworm</name>
    <name type="synonym">Trichocephalus trichiurus</name>
    <dbReference type="NCBI Taxonomy" id="36087"/>
    <lineage>
        <taxon>Eukaryota</taxon>
        <taxon>Metazoa</taxon>
        <taxon>Ecdysozoa</taxon>
        <taxon>Nematoda</taxon>
        <taxon>Enoplea</taxon>
        <taxon>Dorylaimia</taxon>
        <taxon>Trichinellida</taxon>
        <taxon>Trichuridae</taxon>
        <taxon>Trichuris</taxon>
    </lineage>
</organism>
<dbReference type="PANTHER" id="PTHR24413">
    <property type="entry name" value="SPECKLE-TYPE POZ PROTEIN"/>
    <property type="match status" value="1"/>
</dbReference>
<dbReference type="Gene3D" id="3.30.710.10">
    <property type="entry name" value="Potassium Channel Kv1.1, Chain A"/>
    <property type="match status" value="1"/>
</dbReference>
<dbReference type="STRING" id="36087.A0A077YV88"/>
<keyword evidence="3" id="KW-1185">Reference proteome</keyword>
<reference evidence="2" key="2">
    <citation type="submission" date="2014-03" db="EMBL/GenBank/DDBJ databases">
        <title>The whipworm genome and dual-species transcriptomics of an intimate host-pathogen interaction.</title>
        <authorList>
            <person name="Foth B.J."/>
            <person name="Tsai I.J."/>
            <person name="Reid A.J."/>
            <person name="Bancroft A.J."/>
            <person name="Nichol S."/>
            <person name="Tracey A."/>
            <person name="Holroyd N."/>
            <person name="Cotton J.A."/>
            <person name="Stanley E.J."/>
            <person name="Zarowiecki M."/>
            <person name="Liu J.Z."/>
            <person name="Huckvale T."/>
            <person name="Cooper P.J."/>
            <person name="Grencis R.K."/>
            <person name="Berriman M."/>
        </authorList>
    </citation>
    <scope>NUCLEOTIDE SEQUENCE [LARGE SCALE GENOMIC DNA]</scope>
</reference>
<evidence type="ECO:0000313" key="2">
    <source>
        <dbReference type="EMBL" id="CDW52022.1"/>
    </source>
</evidence>
<evidence type="ECO:0000259" key="1">
    <source>
        <dbReference type="PROSITE" id="PS50097"/>
    </source>
</evidence>
<accession>A0A077YV88</accession>
<dbReference type="SUPFAM" id="SSF54695">
    <property type="entry name" value="POZ domain"/>
    <property type="match status" value="1"/>
</dbReference>
<evidence type="ECO:0000313" key="3">
    <source>
        <dbReference type="Proteomes" id="UP000030665"/>
    </source>
</evidence>
<dbReference type="AlphaFoldDB" id="A0A077YV88"/>
<dbReference type="EMBL" id="HG805813">
    <property type="protein sequence ID" value="CDW52022.1"/>
    <property type="molecule type" value="Genomic_DNA"/>
</dbReference>
<dbReference type="InterPro" id="IPR011333">
    <property type="entry name" value="SKP1/BTB/POZ_sf"/>
</dbReference>
<feature type="domain" description="BTB" evidence="1">
    <location>
        <begin position="361"/>
        <end position="425"/>
    </location>
</feature>
<dbReference type="Pfam" id="PF00651">
    <property type="entry name" value="BTB"/>
    <property type="match status" value="1"/>
</dbReference>
<dbReference type="PROSITE" id="PS50097">
    <property type="entry name" value="BTB"/>
    <property type="match status" value="1"/>
</dbReference>
<sequence length="517" mass="58123">MSFESAAERDYWSSWRALVLHSLGGNYSFSCKVQLDIVYTSHEGERLNNTLEKFIHVNNTGEDTQIARVILPPLEEYIDNNGALTFLCTITTFGQAFTLRENASINTNSEAFVNSFKRILEAKTGTDLDTVPSDCVITAQKSIFFVRSPKIDTTIQMAKESNLHNDVKKIENRPTCNETSRTTIKYTKVQHRWVIENFHEQESLQKLKSVPIQSAEFASPDKRHKFKLVLQNPEMFGNINEQTSRQAKRSLLLHTLTDSEVLTCKVQFNIAYTNGSQESMQPLHGAIIHLKKPRAVGEIAGVTLPQNLDSIVDNDVLTVACIITIYDEISTVCDRASPSDKENGKAFVSSFEKFLKAKTATDMDVIASDCVITAHKSILLARSPVMLSLIEEGRNRSILNATQFSCQAMHCMISYIYTDKCSIKSDIAEEVMQAAHEYKMPNLERIAEKELIGTLDEKNIVSRVKLAKVVGPTVLSQVLSNYIIKNRHVLSSDDWKKMERDDPSASAFILKEAIVQL</sequence>
<proteinExistence type="predicted"/>
<protein>
    <submittedName>
        <fullName evidence="2">BTB</fullName>
    </submittedName>
</protein>
<dbReference type="SMART" id="SM00225">
    <property type="entry name" value="BTB"/>
    <property type="match status" value="1"/>
</dbReference>
<reference evidence="2" key="1">
    <citation type="submission" date="2014-01" db="EMBL/GenBank/DDBJ databases">
        <authorList>
            <person name="Aslett M."/>
        </authorList>
    </citation>
    <scope>NUCLEOTIDE SEQUENCE</scope>
</reference>